<feature type="region of interest" description="Disordered" evidence="1">
    <location>
        <begin position="192"/>
        <end position="219"/>
    </location>
</feature>
<proteinExistence type="predicted"/>
<feature type="compositionally biased region" description="Polar residues" evidence="1">
    <location>
        <begin position="233"/>
        <end position="257"/>
    </location>
</feature>
<feature type="compositionally biased region" description="Polar residues" evidence="1">
    <location>
        <begin position="194"/>
        <end position="212"/>
    </location>
</feature>
<dbReference type="AlphaFoldDB" id="A0A5N6MYW1"/>
<evidence type="ECO:0000313" key="4">
    <source>
        <dbReference type="Proteomes" id="UP000326396"/>
    </source>
</evidence>
<evidence type="ECO:0000259" key="2">
    <source>
        <dbReference type="Pfam" id="PF14383"/>
    </source>
</evidence>
<evidence type="ECO:0000313" key="3">
    <source>
        <dbReference type="EMBL" id="KAD4179578.1"/>
    </source>
</evidence>
<feature type="compositionally biased region" description="Low complexity" evidence="1">
    <location>
        <begin position="295"/>
        <end position="307"/>
    </location>
</feature>
<comment type="caution">
    <text evidence="3">The sequence shown here is derived from an EMBL/GenBank/DDBJ whole genome shotgun (WGS) entry which is preliminary data.</text>
</comment>
<gene>
    <name evidence="3" type="ORF">E3N88_28169</name>
</gene>
<sequence length="651" mass="72581">MEVDKRSSKGGFLQLFDWNAKSRKKLFSNKADVSDDSMQCPSGNDWASSVIIDEGSGSKAPGVVVRLIGLESLPTLDSSDPFFTPFIDSHSFRHSHYPRIITDFETEHQYMDYGMRNKLDGFSRNPVEDRLQKLQNRPIERFQSEVLPPKSAKSVPITHHKMLSPIKSPGSSLIPLGIRDLKEKMEAELKASRIQETSQRPKACTPSCSSKSQPRDKRQCLSEVVVLKHKNKSVSPSTPVKTNIQKLEGPTSRNRSSMKQKEDDVKSVQIDKRQKITPKGGQNRSTGKAHDVLTQNNQKQNSVSQKNRTNLKPRVPYQHLGKTNSTNGSSNKANTSKKTVDNLIVGVRRKEVVSITKNFSGKKRSTDGDIVFDGTTTNNLLIKEKEKSVKCNITIDGPSKWEYVDRKNGMDVVSFTFTLPIKKSASESELTGQSGVKNRGLCLKVDDQVNTETSDLPSFGTPMIDSDALSILLEQKLKELSSLVETSQCDIAKESSSIHKDKSVVSHDSDFAVDLTMVKAKSEWQGIEVAECDSNSENYESMIKHPCTSPSLETSFTDDSCITSNSTTTLTSNGNKQYMSARNMELLAEEMELQDSTTSFPTPIFEITSMSKWSSLHELDYIRQMLNHAELVLDDLAFGQTQKVINGNLFD</sequence>
<name>A0A5N6MYW1_9ASTR</name>
<evidence type="ECO:0000256" key="1">
    <source>
        <dbReference type="SAM" id="MobiDB-lite"/>
    </source>
</evidence>
<feature type="domain" description="DUF3741" evidence="2">
    <location>
        <begin position="48"/>
        <end position="76"/>
    </location>
</feature>
<reference evidence="3 4" key="1">
    <citation type="submission" date="2019-05" db="EMBL/GenBank/DDBJ databases">
        <title>Mikania micrantha, genome provides insights into the molecular mechanism of rapid growth.</title>
        <authorList>
            <person name="Liu B."/>
        </authorList>
    </citation>
    <scope>NUCLEOTIDE SEQUENCE [LARGE SCALE GENOMIC DNA]</scope>
    <source>
        <strain evidence="3">NLD-2019</strain>
        <tissue evidence="3">Leaf</tissue>
    </source>
</reference>
<dbReference type="PANTHER" id="PTHR21726:SF57">
    <property type="entry name" value="SERINE-RICH ADHESIN FOR PLATELETS-LIKE PROTEIN"/>
    <property type="match status" value="1"/>
</dbReference>
<dbReference type="Proteomes" id="UP000326396">
    <property type="component" value="Linkage Group LG4"/>
</dbReference>
<dbReference type="PANTHER" id="PTHR21726">
    <property type="entry name" value="PHOSPHATIDYLINOSITOL N-ACETYLGLUCOSAMINYLTRANSFERASE SUBUNIT P DOWN SYNDROME CRITICAL REGION PROTEIN 5 -RELATED"/>
    <property type="match status" value="1"/>
</dbReference>
<protein>
    <recommendedName>
        <fullName evidence="2">DUF3741 domain-containing protein</fullName>
    </recommendedName>
</protein>
<dbReference type="EMBL" id="SZYD01000014">
    <property type="protein sequence ID" value="KAD4179578.1"/>
    <property type="molecule type" value="Genomic_DNA"/>
</dbReference>
<feature type="compositionally biased region" description="Basic and acidic residues" evidence="1">
    <location>
        <begin position="259"/>
        <end position="274"/>
    </location>
</feature>
<feature type="compositionally biased region" description="Polar residues" evidence="1">
    <location>
        <begin position="321"/>
        <end position="337"/>
    </location>
</feature>
<dbReference type="Pfam" id="PF14383">
    <property type="entry name" value="VARLMGL"/>
    <property type="match status" value="1"/>
</dbReference>
<accession>A0A5N6MYW1</accession>
<dbReference type="OrthoDB" id="765769at2759"/>
<organism evidence="3 4">
    <name type="scientific">Mikania micrantha</name>
    <name type="common">bitter vine</name>
    <dbReference type="NCBI Taxonomy" id="192012"/>
    <lineage>
        <taxon>Eukaryota</taxon>
        <taxon>Viridiplantae</taxon>
        <taxon>Streptophyta</taxon>
        <taxon>Embryophyta</taxon>
        <taxon>Tracheophyta</taxon>
        <taxon>Spermatophyta</taxon>
        <taxon>Magnoliopsida</taxon>
        <taxon>eudicotyledons</taxon>
        <taxon>Gunneridae</taxon>
        <taxon>Pentapetalae</taxon>
        <taxon>asterids</taxon>
        <taxon>campanulids</taxon>
        <taxon>Asterales</taxon>
        <taxon>Asteraceae</taxon>
        <taxon>Asteroideae</taxon>
        <taxon>Heliantheae alliance</taxon>
        <taxon>Eupatorieae</taxon>
        <taxon>Mikania</taxon>
    </lineage>
</organism>
<feature type="region of interest" description="Disordered" evidence="1">
    <location>
        <begin position="231"/>
        <end position="337"/>
    </location>
</feature>
<dbReference type="InterPro" id="IPR032795">
    <property type="entry name" value="DUF3741-assoc"/>
</dbReference>
<keyword evidence="4" id="KW-1185">Reference proteome</keyword>